<protein>
    <submittedName>
        <fullName evidence="1">Uncharacterized protein</fullName>
    </submittedName>
</protein>
<organism evidence="1 2">
    <name type="scientific">candidate division WWE3 bacterium RBG_16_37_10</name>
    <dbReference type="NCBI Taxonomy" id="1802610"/>
    <lineage>
        <taxon>Bacteria</taxon>
        <taxon>Katanobacteria</taxon>
    </lineage>
</organism>
<dbReference type="Proteomes" id="UP000177371">
    <property type="component" value="Unassembled WGS sequence"/>
</dbReference>
<dbReference type="EMBL" id="MEUT01000067">
    <property type="protein sequence ID" value="OGC48549.1"/>
    <property type="molecule type" value="Genomic_DNA"/>
</dbReference>
<comment type="caution">
    <text evidence="1">The sequence shown here is derived from an EMBL/GenBank/DDBJ whole genome shotgun (WGS) entry which is preliminary data.</text>
</comment>
<evidence type="ECO:0000313" key="1">
    <source>
        <dbReference type="EMBL" id="OGC48549.1"/>
    </source>
</evidence>
<evidence type="ECO:0000313" key="2">
    <source>
        <dbReference type="Proteomes" id="UP000177371"/>
    </source>
</evidence>
<accession>A0A1F4UUC5</accession>
<dbReference type="AlphaFoldDB" id="A0A1F4UUC5"/>
<dbReference type="STRING" id="1802610.A2W32_00085"/>
<reference evidence="1 2" key="1">
    <citation type="journal article" date="2016" name="Nat. Commun.">
        <title>Thousands of microbial genomes shed light on interconnected biogeochemical processes in an aquifer system.</title>
        <authorList>
            <person name="Anantharaman K."/>
            <person name="Brown C.T."/>
            <person name="Hug L.A."/>
            <person name="Sharon I."/>
            <person name="Castelle C.J."/>
            <person name="Probst A.J."/>
            <person name="Thomas B.C."/>
            <person name="Singh A."/>
            <person name="Wilkins M.J."/>
            <person name="Karaoz U."/>
            <person name="Brodie E.L."/>
            <person name="Williams K.H."/>
            <person name="Hubbard S.S."/>
            <person name="Banfield J.F."/>
        </authorList>
    </citation>
    <scope>NUCLEOTIDE SEQUENCE [LARGE SCALE GENOMIC DNA]</scope>
</reference>
<sequence>MSGQPIYIIAPQYNFERAATPLQIRSFKYYIENLTFPEVQTTYDRFDEKIAAIRENLTKHFMQKLNVDVSQRIIPRTRIHIMDEDSFNKLRDELGYSNDTRAMYSNKYLHIYIKINDATGKARKESSMLRTLCHELVHSISYNLVHFTDNNTYIVIKSGFKEKDDEYFLFNEVVTDLCVLQEIKNYWTSDTRLAPFAKDAFFEVPYYRAVIILDAIMEYVCNKSSISYQGILELLQNDYILGTKDSLKLIKSHLGIAKFEFLKNLGDSKTNKLDIYETGKALGLDAFLEEWLKSENGKRYQFCKHL</sequence>
<proteinExistence type="predicted"/>
<name>A0A1F4UUC5_UNCKA</name>
<gene>
    <name evidence="1" type="ORF">A2W32_00085</name>
</gene>